<evidence type="ECO:0000256" key="1">
    <source>
        <dbReference type="SAM" id="MobiDB-lite"/>
    </source>
</evidence>
<keyword evidence="3" id="KW-1185">Reference proteome</keyword>
<proteinExistence type="predicted"/>
<feature type="region of interest" description="Disordered" evidence="1">
    <location>
        <begin position="94"/>
        <end position="129"/>
    </location>
</feature>
<accession>A0A5J5ECA9</accession>
<feature type="region of interest" description="Disordered" evidence="1">
    <location>
        <begin position="146"/>
        <end position="186"/>
    </location>
</feature>
<comment type="caution">
    <text evidence="2">The sequence shown here is derived from an EMBL/GenBank/DDBJ whole genome shotgun (WGS) entry which is preliminary data.</text>
</comment>
<dbReference type="Proteomes" id="UP000326924">
    <property type="component" value="Unassembled WGS sequence"/>
</dbReference>
<feature type="region of interest" description="Disordered" evidence="1">
    <location>
        <begin position="12"/>
        <end position="57"/>
    </location>
</feature>
<dbReference type="InParanoid" id="A0A5J5ECA9"/>
<name>A0A5J5ECA9_9PEZI</name>
<gene>
    <name evidence="2" type="ORF">FN846DRAFT_914744</name>
</gene>
<dbReference type="AlphaFoldDB" id="A0A5J5ECA9"/>
<feature type="compositionally biased region" description="Basic and acidic residues" evidence="1">
    <location>
        <begin position="146"/>
        <end position="155"/>
    </location>
</feature>
<dbReference type="EMBL" id="VXIS01000557">
    <property type="protein sequence ID" value="KAA8892883.1"/>
    <property type="molecule type" value="Genomic_DNA"/>
</dbReference>
<organism evidence="2 3">
    <name type="scientific">Sphaerosporella brunnea</name>
    <dbReference type="NCBI Taxonomy" id="1250544"/>
    <lineage>
        <taxon>Eukaryota</taxon>
        <taxon>Fungi</taxon>
        <taxon>Dikarya</taxon>
        <taxon>Ascomycota</taxon>
        <taxon>Pezizomycotina</taxon>
        <taxon>Pezizomycetes</taxon>
        <taxon>Pezizales</taxon>
        <taxon>Pyronemataceae</taxon>
        <taxon>Sphaerosporella</taxon>
    </lineage>
</organism>
<evidence type="ECO:0000313" key="2">
    <source>
        <dbReference type="EMBL" id="KAA8892883.1"/>
    </source>
</evidence>
<reference evidence="2 3" key="1">
    <citation type="submission" date="2019-09" db="EMBL/GenBank/DDBJ databases">
        <title>Draft genome of the ectomycorrhizal ascomycete Sphaerosporella brunnea.</title>
        <authorList>
            <consortium name="DOE Joint Genome Institute"/>
            <person name="Benucci G.M."/>
            <person name="Marozzi G."/>
            <person name="Antonielli L."/>
            <person name="Sanchez S."/>
            <person name="Marco P."/>
            <person name="Wang X."/>
            <person name="Falini L.B."/>
            <person name="Barry K."/>
            <person name="Haridas S."/>
            <person name="Lipzen A."/>
            <person name="Labutti K."/>
            <person name="Grigoriev I.V."/>
            <person name="Murat C."/>
            <person name="Martin F."/>
            <person name="Albertini E."/>
            <person name="Donnini D."/>
            <person name="Bonito G."/>
        </authorList>
    </citation>
    <scope>NUCLEOTIDE SEQUENCE [LARGE SCALE GENOMIC DNA]</scope>
    <source>
        <strain evidence="2 3">Sb_GMNB300</strain>
    </source>
</reference>
<protein>
    <submittedName>
        <fullName evidence="2">Uncharacterized protein</fullName>
    </submittedName>
</protein>
<evidence type="ECO:0000313" key="3">
    <source>
        <dbReference type="Proteomes" id="UP000326924"/>
    </source>
</evidence>
<sequence>MCLIRVKPELDEELPPRVVTTERRPSARGPRSMASSRGSIIETVRIPPPPASSSGVVRETQIVQVPRPPATAVVRHSDYYGDNRHEYYEHSPRASVISTHSRSRSRGRDYYVDGSSVMGGRSPRGSFRHVDGRHSAHRIEGLDVEERSRGRHEYNNFHGRRSGSVNYVNPRHSHRSVRSHGGGRVSREKVVVVEKEGGYY</sequence>
<dbReference type="OrthoDB" id="5396078at2759"/>